<comment type="subcellular location">
    <subcellularLocation>
        <location evidence="1">Membrane</location>
    </subcellularLocation>
    <subcellularLocation>
        <location evidence="9">Mitochondrion membrane</location>
        <topology evidence="9">Multi-pass membrane protein</topology>
    </subcellularLocation>
</comment>
<evidence type="ECO:0000256" key="6">
    <source>
        <dbReference type="ARBA" id="ARBA00022989"/>
    </source>
</evidence>
<keyword evidence="9" id="KW-1278">Translocase</keyword>
<comment type="similarity">
    <text evidence="2 9">Belongs to the complex I subunit 3 family.</text>
</comment>
<feature type="transmembrane region" description="Helical" evidence="9">
    <location>
        <begin position="85"/>
        <end position="103"/>
    </location>
</feature>
<dbReference type="PANTHER" id="PTHR11058:SF9">
    <property type="entry name" value="NADH-UBIQUINONE OXIDOREDUCTASE CHAIN 3"/>
    <property type="match status" value="1"/>
</dbReference>
<keyword evidence="9" id="KW-0830">Ubiquinone</keyword>
<evidence type="ECO:0000256" key="1">
    <source>
        <dbReference type="ARBA" id="ARBA00004370"/>
    </source>
</evidence>
<organism evidence="10">
    <name type="scientific">Xenos vesparum</name>
    <dbReference type="NCBI Taxonomy" id="31928"/>
    <lineage>
        <taxon>Eukaryota</taxon>
        <taxon>Metazoa</taxon>
        <taxon>Ecdysozoa</taxon>
        <taxon>Arthropoda</taxon>
        <taxon>Hexapoda</taxon>
        <taxon>Insecta</taxon>
        <taxon>Pterygota</taxon>
        <taxon>Neoptera</taxon>
        <taxon>Endopterygota</taxon>
        <taxon>Strepsiptera</taxon>
        <taxon>Stylopidia</taxon>
        <taxon>Xenidae</taxon>
        <taxon>Xenos</taxon>
    </lineage>
</organism>
<dbReference type="Pfam" id="PF00507">
    <property type="entry name" value="Oxidored_q4"/>
    <property type="match status" value="1"/>
</dbReference>
<dbReference type="GO" id="GO:0008137">
    <property type="term" value="F:NADH dehydrogenase (ubiquinone) activity"/>
    <property type="evidence" value="ECO:0007669"/>
    <property type="project" value="UniProtKB-UniRule"/>
</dbReference>
<comment type="catalytic activity">
    <reaction evidence="8 9">
        <text>a ubiquinone + NADH + 5 H(+)(in) = a ubiquinol + NAD(+) + 4 H(+)(out)</text>
        <dbReference type="Rhea" id="RHEA:29091"/>
        <dbReference type="Rhea" id="RHEA-COMP:9565"/>
        <dbReference type="Rhea" id="RHEA-COMP:9566"/>
        <dbReference type="ChEBI" id="CHEBI:15378"/>
        <dbReference type="ChEBI" id="CHEBI:16389"/>
        <dbReference type="ChEBI" id="CHEBI:17976"/>
        <dbReference type="ChEBI" id="CHEBI:57540"/>
        <dbReference type="ChEBI" id="CHEBI:57945"/>
        <dbReference type="EC" id="7.1.1.2"/>
    </reaction>
</comment>
<feature type="transmembrane region" description="Helical" evidence="9">
    <location>
        <begin position="6"/>
        <end position="25"/>
    </location>
</feature>
<evidence type="ECO:0000256" key="2">
    <source>
        <dbReference type="ARBA" id="ARBA00008472"/>
    </source>
</evidence>
<dbReference type="InterPro" id="IPR038430">
    <property type="entry name" value="NDAH_ubi_oxred_su3_sf"/>
</dbReference>
<dbReference type="EC" id="7.1.1.2" evidence="9"/>
<dbReference type="GO" id="GO:0030964">
    <property type="term" value="C:NADH dehydrogenase complex"/>
    <property type="evidence" value="ECO:0007669"/>
    <property type="project" value="TreeGrafter"/>
</dbReference>
<keyword evidence="6 9" id="KW-1133">Transmembrane helix</keyword>
<proteinExistence type="inferred from homology"/>
<dbReference type="PANTHER" id="PTHR11058">
    <property type="entry name" value="NADH-UBIQUINONE OXIDOREDUCTASE CHAIN 3"/>
    <property type="match status" value="1"/>
</dbReference>
<dbReference type="EMBL" id="AM286745">
    <property type="protein sequence ID" value="CAL18257.1"/>
    <property type="molecule type" value="Genomic_DNA"/>
</dbReference>
<gene>
    <name evidence="10" type="primary">nad3</name>
</gene>
<evidence type="ECO:0000256" key="8">
    <source>
        <dbReference type="ARBA" id="ARBA00049551"/>
    </source>
</evidence>
<dbReference type="Gene3D" id="1.20.58.1610">
    <property type="entry name" value="NADH:ubiquinone/plastoquinone oxidoreductase, chain 3"/>
    <property type="match status" value="1"/>
</dbReference>
<keyword evidence="9" id="KW-0249">Electron transport</keyword>
<keyword evidence="9 10" id="KW-0496">Mitochondrion</keyword>
<dbReference type="GO" id="GO:0031966">
    <property type="term" value="C:mitochondrial membrane"/>
    <property type="evidence" value="ECO:0007669"/>
    <property type="project" value="UniProtKB-SubCell"/>
</dbReference>
<evidence type="ECO:0000313" key="10">
    <source>
        <dbReference type="EMBL" id="CAL18257.1"/>
    </source>
</evidence>
<reference evidence="10" key="1">
    <citation type="submission" date="2006-07" db="EMBL/GenBank/DDBJ databases">
        <title>Mitochondrial DNA genomes to investigate the phylogenetic position of Strepsiptera.</title>
        <authorList>
            <person name="Pons J."/>
            <person name="Foster P."/>
            <person name="Vogler A.P."/>
        </authorList>
    </citation>
    <scope>NUCLEOTIDE SEQUENCE</scope>
</reference>
<evidence type="ECO:0000256" key="4">
    <source>
        <dbReference type="ARBA" id="ARBA00022448"/>
    </source>
</evidence>
<geneLocation type="mitochondrion" evidence="10"/>
<keyword evidence="9" id="KW-0520">NAD</keyword>
<evidence type="ECO:0000256" key="5">
    <source>
        <dbReference type="ARBA" id="ARBA00022692"/>
    </source>
</evidence>
<evidence type="ECO:0000256" key="9">
    <source>
        <dbReference type="RuleBase" id="RU003640"/>
    </source>
</evidence>
<dbReference type="InterPro" id="IPR000440">
    <property type="entry name" value="NADH_UbQ/plastoQ_OxRdtase_su3"/>
</dbReference>
<name>B7ZE92_9NEOP</name>
<sequence>MMKVIIYSLMNFLVISLIMIFMNFFKYTMKQDKMSPFECGFNPNSKPRMPFSFHFFLISCLFLIFDSEITLVIPCILTLSSSSNFLIISLLLTILILFTSIIYEWKKKYLNWLLWNN</sequence>
<evidence type="ECO:0000256" key="3">
    <source>
        <dbReference type="ARBA" id="ARBA00021007"/>
    </source>
</evidence>
<keyword evidence="7 9" id="KW-0472">Membrane</keyword>
<accession>B7ZE92</accession>
<dbReference type="AlphaFoldDB" id="B7ZE92"/>
<evidence type="ECO:0000256" key="7">
    <source>
        <dbReference type="ARBA" id="ARBA00023136"/>
    </source>
</evidence>
<protein>
    <recommendedName>
        <fullName evidence="3 9">NADH-ubiquinone oxidoreductase chain 3</fullName>
        <ecNumber evidence="9">7.1.1.2</ecNumber>
    </recommendedName>
</protein>
<keyword evidence="5 9" id="KW-0812">Transmembrane</keyword>
<comment type="function">
    <text evidence="9">Core subunit of the mitochondrial membrane respiratory chain NADH dehydrogenase (Complex I) which catalyzes electron transfer from NADH through the respiratory chain, using ubiquinone as an electron acceptor. Essential for the catalytic activity of complex I.</text>
</comment>
<feature type="transmembrane region" description="Helical" evidence="9">
    <location>
        <begin position="55"/>
        <end position="79"/>
    </location>
</feature>
<keyword evidence="9" id="KW-0679">Respiratory chain</keyword>
<keyword evidence="4 9" id="KW-0813">Transport</keyword>